<evidence type="ECO:0000313" key="2">
    <source>
        <dbReference type="EMBL" id="SKB68026.1"/>
    </source>
</evidence>
<accession>A0A1T5D8S5</accession>
<dbReference type="InterPro" id="IPR022269">
    <property type="entry name" value="SO_2930-like_C"/>
</dbReference>
<feature type="chain" id="PRO_5012278685" description="Cytochrome c domain-containing protein" evidence="1">
    <location>
        <begin position="21"/>
        <end position="341"/>
    </location>
</feature>
<name>A0A1T5D8S5_9SPHN</name>
<feature type="signal peptide" evidence="1">
    <location>
        <begin position="1"/>
        <end position="20"/>
    </location>
</feature>
<dbReference type="Proteomes" id="UP000190044">
    <property type="component" value="Unassembled WGS sequence"/>
</dbReference>
<gene>
    <name evidence="2" type="ORF">SAMN06295937_101377</name>
</gene>
<dbReference type="RefSeq" id="WP_079638929.1">
    <property type="nucleotide sequence ID" value="NZ_FUYP01000013.1"/>
</dbReference>
<evidence type="ECO:0008006" key="4">
    <source>
        <dbReference type="Google" id="ProtNLM"/>
    </source>
</evidence>
<dbReference type="OrthoDB" id="338827at2"/>
<reference evidence="3" key="1">
    <citation type="submission" date="2017-02" db="EMBL/GenBank/DDBJ databases">
        <authorList>
            <person name="Varghese N."/>
            <person name="Submissions S."/>
        </authorList>
    </citation>
    <scope>NUCLEOTIDE SEQUENCE [LARGE SCALE GENOMIC DNA]</scope>
    <source>
        <strain evidence="3">R11H</strain>
    </source>
</reference>
<keyword evidence="3" id="KW-1185">Reference proteome</keyword>
<organism evidence="2 3">
    <name type="scientific">Sphingopyxis flava</name>
    <dbReference type="NCBI Taxonomy" id="1507287"/>
    <lineage>
        <taxon>Bacteria</taxon>
        <taxon>Pseudomonadati</taxon>
        <taxon>Pseudomonadota</taxon>
        <taxon>Alphaproteobacteria</taxon>
        <taxon>Sphingomonadales</taxon>
        <taxon>Sphingomonadaceae</taxon>
        <taxon>Sphingopyxis</taxon>
    </lineage>
</organism>
<keyword evidence="1" id="KW-0732">Signal</keyword>
<proteinExistence type="predicted"/>
<dbReference type="AlphaFoldDB" id="A0A1T5D8S5"/>
<dbReference type="EMBL" id="FUYP01000013">
    <property type="protein sequence ID" value="SKB68026.1"/>
    <property type="molecule type" value="Genomic_DNA"/>
</dbReference>
<evidence type="ECO:0000313" key="3">
    <source>
        <dbReference type="Proteomes" id="UP000190044"/>
    </source>
</evidence>
<sequence length="341" mass="36699">MKRIAAAAAAALLCASMAGALPEPTPNQAVIDGREMPAKLSAFGIFRPGTSEPIDALLPYTLRTPLFSDYAGKKRLIWVPPGEKARVAADGQIDFPLGSMIVKSFAWPDHNGGRPVETRLLLHRASGWTALPYLWDADGKDATLALAGRRVPVSFKSPGGDAHSIRYAVPNKNQCKECHSKRGEIVPIGPKAANIDFAAALSRPEFARFFAELPASALSIPRWDDPATGSIEERARAYLDVNCAHCHNPEGSASNSGLFLRWSDPAGINYGIRKRPTAAGRGSGGMEFAIRPGDPDNSFLIYRLESLEAGIAMPEVGRSTVHKEGAALLRQWIAEMPKDGH</sequence>
<protein>
    <recommendedName>
        <fullName evidence="4">Cytochrome c domain-containing protein</fullName>
    </recommendedName>
</protein>
<dbReference type="NCBIfam" id="TIGR03806">
    <property type="entry name" value="chp_HNE_0200"/>
    <property type="match status" value="1"/>
</dbReference>
<evidence type="ECO:0000256" key="1">
    <source>
        <dbReference type="SAM" id="SignalP"/>
    </source>
</evidence>